<protein>
    <recommendedName>
        <fullName evidence="2">Transposase MuDR plant domain-containing protein</fullName>
    </recommendedName>
</protein>
<dbReference type="AlphaFoldDB" id="A0A2I2FTC2"/>
<comment type="caution">
    <text evidence="3">The sequence shown here is derived from an EMBL/GenBank/DDBJ whole genome shotgun (WGS) entry which is preliminary data.</text>
</comment>
<proteinExistence type="predicted"/>
<organism evidence="3 4">
    <name type="scientific">Aspergillus steynii IBT 23096</name>
    <dbReference type="NCBI Taxonomy" id="1392250"/>
    <lineage>
        <taxon>Eukaryota</taxon>
        <taxon>Fungi</taxon>
        <taxon>Dikarya</taxon>
        <taxon>Ascomycota</taxon>
        <taxon>Pezizomycotina</taxon>
        <taxon>Eurotiomycetes</taxon>
        <taxon>Eurotiomycetidae</taxon>
        <taxon>Eurotiales</taxon>
        <taxon>Aspergillaceae</taxon>
        <taxon>Aspergillus</taxon>
        <taxon>Aspergillus subgen. Circumdati</taxon>
    </lineage>
</organism>
<keyword evidence="4" id="KW-1185">Reference proteome</keyword>
<feature type="domain" description="Transposase MuDR plant" evidence="2">
    <location>
        <begin position="53"/>
        <end position="120"/>
    </location>
</feature>
<gene>
    <name evidence="3" type="ORF">P170DRAFT_63814</name>
</gene>
<name>A0A2I2FTC2_9EURO</name>
<dbReference type="GeneID" id="36563017"/>
<dbReference type="EMBL" id="MSFO01000010">
    <property type="protein sequence ID" value="PLB43872.1"/>
    <property type="molecule type" value="Genomic_DNA"/>
</dbReference>
<dbReference type="InterPro" id="IPR004332">
    <property type="entry name" value="Transposase_MuDR"/>
</dbReference>
<dbReference type="Proteomes" id="UP000234275">
    <property type="component" value="Unassembled WGS sequence"/>
</dbReference>
<evidence type="ECO:0000256" key="1">
    <source>
        <dbReference type="SAM" id="MobiDB-lite"/>
    </source>
</evidence>
<accession>A0A2I2FTC2</accession>
<dbReference type="Pfam" id="PF03108">
    <property type="entry name" value="DBD_Tnp_Mut"/>
    <property type="match status" value="1"/>
</dbReference>
<sequence length="169" mass="19007">MLVTASSRLFISEVEFGFLRDCLRPVCGLHFVSFSIALVVFVRSAITMTTAADDTWQVGMQFPSMKEARDALVRHTLDLNTSFRVEKANSEKYFTACRSGSDCPYKVRMYMSRKTGLVRIQTYEPLHSCPAETHDNWRPPVPTSPDAEGSPPQPKSPEQVRNGSIDIFP</sequence>
<reference evidence="3 4" key="1">
    <citation type="submission" date="2016-12" db="EMBL/GenBank/DDBJ databases">
        <title>The genomes of Aspergillus section Nigri reveals drivers in fungal speciation.</title>
        <authorList>
            <consortium name="DOE Joint Genome Institute"/>
            <person name="Vesth T.C."/>
            <person name="Nybo J."/>
            <person name="Theobald S."/>
            <person name="Brandl J."/>
            <person name="Frisvad J.C."/>
            <person name="Nielsen K.F."/>
            <person name="Lyhne E.K."/>
            <person name="Kogle M.E."/>
            <person name="Kuo A."/>
            <person name="Riley R."/>
            <person name="Clum A."/>
            <person name="Nolan M."/>
            <person name="Lipzen A."/>
            <person name="Salamov A."/>
            <person name="Henrissat B."/>
            <person name="Wiebenga A."/>
            <person name="De Vries R.P."/>
            <person name="Grigoriev I.V."/>
            <person name="Mortensen U.H."/>
            <person name="Andersen M.R."/>
            <person name="Baker S.E."/>
        </authorList>
    </citation>
    <scope>NUCLEOTIDE SEQUENCE [LARGE SCALE GENOMIC DNA]</scope>
    <source>
        <strain evidence="3 4">IBT 23096</strain>
    </source>
</reference>
<dbReference type="OrthoDB" id="4482678at2759"/>
<evidence type="ECO:0000259" key="2">
    <source>
        <dbReference type="Pfam" id="PF03108"/>
    </source>
</evidence>
<evidence type="ECO:0000313" key="3">
    <source>
        <dbReference type="EMBL" id="PLB43872.1"/>
    </source>
</evidence>
<evidence type="ECO:0000313" key="4">
    <source>
        <dbReference type="Proteomes" id="UP000234275"/>
    </source>
</evidence>
<feature type="region of interest" description="Disordered" evidence="1">
    <location>
        <begin position="129"/>
        <end position="169"/>
    </location>
</feature>
<dbReference type="RefSeq" id="XP_024699174.1">
    <property type="nucleotide sequence ID" value="XM_024855311.1"/>
</dbReference>
<dbReference type="VEuPathDB" id="FungiDB:P170DRAFT_63814"/>